<feature type="compositionally biased region" description="Low complexity" evidence="1">
    <location>
        <begin position="437"/>
        <end position="450"/>
    </location>
</feature>
<keyword evidence="4" id="KW-1185">Reference proteome</keyword>
<feature type="region of interest" description="Disordered" evidence="1">
    <location>
        <begin position="296"/>
        <end position="321"/>
    </location>
</feature>
<feature type="compositionally biased region" description="Low complexity" evidence="1">
    <location>
        <begin position="532"/>
        <end position="546"/>
    </location>
</feature>
<accession>A0A1Y2I4L0</accession>
<dbReference type="Proteomes" id="UP000193411">
    <property type="component" value="Unassembled WGS sequence"/>
</dbReference>
<evidence type="ECO:0000259" key="2">
    <source>
        <dbReference type="Pfam" id="PF08549"/>
    </source>
</evidence>
<evidence type="ECO:0000313" key="4">
    <source>
        <dbReference type="Proteomes" id="UP000193411"/>
    </source>
</evidence>
<dbReference type="EMBL" id="MCFL01000002">
    <property type="protein sequence ID" value="ORZ40943.1"/>
    <property type="molecule type" value="Genomic_DNA"/>
</dbReference>
<dbReference type="Pfam" id="PF08549">
    <property type="entry name" value="SWI-SNF_Ssr4_N"/>
    <property type="match status" value="1"/>
</dbReference>
<organism evidence="3 4">
    <name type="scientific">Catenaria anguillulae PL171</name>
    <dbReference type="NCBI Taxonomy" id="765915"/>
    <lineage>
        <taxon>Eukaryota</taxon>
        <taxon>Fungi</taxon>
        <taxon>Fungi incertae sedis</taxon>
        <taxon>Blastocladiomycota</taxon>
        <taxon>Blastocladiomycetes</taxon>
        <taxon>Blastocladiales</taxon>
        <taxon>Catenariaceae</taxon>
        <taxon>Catenaria</taxon>
    </lineage>
</organism>
<evidence type="ECO:0000256" key="1">
    <source>
        <dbReference type="SAM" id="MobiDB-lite"/>
    </source>
</evidence>
<feature type="compositionally biased region" description="Basic and acidic residues" evidence="1">
    <location>
        <begin position="451"/>
        <end position="477"/>
    </location>
</feature>
<proteinExistence type="predicted"/>
<comment type="caution">
    <text evidence="3">The sequence shown here is derived from an EMBL/GenBank/DDBJ whole genome shotgun (WGS) entry which is preliminary data.</text>
</comment>
<feature type="compositionally biased region" description="Low complexity" evidence="1">
    <location>
        <begin position="166"/>
        <end position="176"/>
    </location>
</feature>
<dbReference type="OrthoDB" id="5321006at2759"/>
<protein>
    <recommendedName>
        <fullName evidence="2">SWI/SNF and RSC complexes subunit Ssr4 N-terminal domain-containing protein</fullName>
    </recommendedName>
</protein>
<gene>
    <name evidence="3" type="ORF">BCR44DRAFT_1509304</name>
</gene>
<feature type="compositionally biased region" description="Polar residues" evidence="1">
    <location>
        <begin position="220"/>
        <end position="229"/>
    </location>
</feature>
<reference evidence="3 4" key="1">
    <citation type="submission" date="2016-07" db="EMBL/GenBank/DDBJ databases">
        <title>Pervasive Adenine N6-methylation of Active Genes in Fungi.</title>
        <authorList>
            <consortium name="DOE Joint Genome Institute"/>
            <person name="Mondo S.J."/>
            <person name="Dannebaum R.O."/>
            <person name="Kuo R.C."/>
            <person name="Labutti K."/>
            <person name="Haridas S."/>
            <person name="Kuo A."/>
            <person name="Salamov A."/>
            <person name="Ahrendt S.R."/>
            <person name="Lipzen A."/>
            <person name="Sullivan W."/>
            <person name="Andreopoulos W.B."/>
            <person name="Clum A."/>
            <person name="Lindquist E."/>
            <person name="Daum C."/>
            <person name="Ramamoorthy G.K."/>
            <person name="Gryganskyi A."/>
            <person name="Culley D."/>
            <person name="Magnuson J.K."/>
            <person name="James T.Y."/>
            <person name="O'Malley M.A."/>
            <person name="Stajich J.E."/>
            <person name="Spatafora J.W."/>
            <person name="Visel A."/>
            <person name="Grigoriev I.V."/>
        </authorList>
    </citation>
    <scope>NUCLEOTIDE SEQUENCE [LARGE SCALE GENOMIC DNA]</scope>
    <source>
        <strain evidence="3 4">PL171</strain>
    </source>
</reference>
<feature type="compositionally biased region" description="Low complexity" evidence="1">
    <location>
        <begin position="201"/>
        <end position="217"/>
    </location>
</feature>
<name>A0A1Y2I4L0_9FUNG</name>
<sequence length="552" mass="59519">MASHEQTDMFYRANVATQLLGQAIAPEHIADALTRANQIIGSITFGYAIIDKPEHGFNMHFILTPVNGDQLPGDGYNWLDDEMSATHQVDPTRFLIVHERRQGVAPGEQHISMTRRRYELLQNNQRGQIQFIHYLAADPAVRSAPINPSAPIKMPARRIPFPTYDQMQQQEQVPKQPSSTLRPPIPQSGPPLKFTGTGVRPAPSAAASGTASTAAPTKRPASSASNTLTSPPPAMRRKAGHAAAGGGAQQPDRDSYLYDESPQATGRDIAVVRFTRNHEWLEQLWNPTTALRQKQAASALDSSSSASDELAAEKEQATNDAKNKLATMQARLAALRAEVNTMEHGTHHGALPAFPGPVRKWVAEVESLTTVEVWSAYVKDVVNVRALEHGFDPVVPYVPVRAVTLSKAAVKPADDDVGEDEDLTSSSAMDVDSEMTGVSSMAESAASSVVGEEHKDKTGEQERPMSAKATDVDKVKAMDASGATEDNSSLGSELDDLLGVPMDQRHHHQHQQQQTQDESGQELTDVHMSDLGSSVAGTSSSSATGGDAQEEQ</sequence>
<dbReference type="GO" id="GO:0006338">
    <property type="term" value="P:chromatin remodeling"/>
    <property type="evidence" value="ECO:0007669"/>
    <property type="project" value="InterPro"/>
</dbReference>
<feature type="compositionally biased region" description="Basic and acidic residues" evidence="1">
    <location>
        <begin position="311"/>
        <end position="321"/>
    </location>
</feature>
<feature type="region of interest" description="Disordered" evidence="1">
    <location>
        <begin position="166"/>
        <end position="260"/>
    </location>
</feature>
<dbReference type="AlphaFoldDB" id="A0A1Y2I4L0"/>
<feature type="region of interest" description="Disordered" evidence="1">
    <location>
        <begin position="411"/>
        <end position="552"/>
    </location>
</feature>
<dbReference type="InterPro" id="IPR013859">
    <property type="entry name" value="Ssr4_N"/>
</dbReference>
<evidence type="ECO:0000313" key="3">
    <source>
        <dbReference type="EMBL" id="ORZ40943.1"/>
    </source>
</evidence>
<feature type="domain" description="SWI/SNF and RSC complexes subunit Ssr4 N-terminal" evidence="2">
    <location>
        <begin position="23"/>
        <end position="126"/>
    </location>
</feature>
<feature type="compositionally biased region" description="Low complexity" evidence="1">
    <location>
        <begin position="296"/>
        <end position="309"/>
    </location>
</feature>